<gene>
    <name evidence="1" type="ORF">BLNAU_9769</name>
</gene>
<reference evidence="1 2" key="1">
    <citation type="journal article" date="2022" name="bioRxiv">
        <title>Genomics of Preaxostyla Flagellates Illuminates Evolutionary Transitions and the Path Towards Mitochondrial Loss.</title>
        <authorList>
            <person name="Novak L.V.F."/>
            <person name="Treitli S.C."/>
            <person name="Pyrih J."/>
            <person name="Halakuc P."/>
            <person name="Pipaliya S.V."/>
            <person name="Vacek V."/>
            <person name="Brzon O."/>
            <person name="Soukal P."/>
            <person name="Eme L."/>
            <person name="Dacks J.B."/>
            <person name="Karnkowska A."/>
            <person name="Elias M."/>
            <person name="Hampl V."/>
        </authorList>
    </citation>
    <scope>NUCLEOTIDE SEQUENCE [LARGE SCALE GENOMIC DNA]</scope>
    <source>
        <strain evidence="1">NAU3</strain>
        <tissue evidence="1">Gut</tissue>
    </source>
</reference>
<protein>
    <submittedName>
        <fullName evidence="1">Uncharacterized protein</fullName>
    </submittedName>
</protein>
<organism evidence="1 2">
    <name type="scientific">Blattamonas nauphoetae</name>
    <dbReference type="NCBI Taxonomy" id="2049346"/>
    <lineage>
        <taxon>Eukaryota</taxon>
        <taxon>Metamonada</taxon>
        <taxon>Preaxostyla</taxon>
        <taxon>Oxymonadida</taxon>
        <taxon>Blattamonas</taxon>
    </lineage>
</organism>
<comment type="caution">
    <text evidence="1">The sequence shown here is derived from an EMBL/GenBank/DDBJ whole genome shotgun (WGS) entry which is preliminary data.</text>
</comment>
<evidence type="ECO:0000313" key="1">
    <source>
        <dbReference type="EMBL" id="KAK2955217.1"/>
    </source>
</evidence>
<sequence length="1720" mass="188142">MLLIPLLVVSHAISLEHVVQLYFEQNQTNRSFRDQLTLDSTQYECQNLGITDSSLRLQGNWNTKIVLDEQTIHSNRYSALLYISNSSVELDGLQLDAFNNHPNTPHRQYSSGYAGQSISVLSICSSSIVVSNSEIRVPPHQSPFVIAGSENVGGDETTHLSVQNSSLFSSSSISGATTLILPNARRSDLCISIMSCNIDSTQIGSDTGLLVQVANSPRSNKTCGRIETLLSGNRIQNVTRTSSVKSERNNQGVWSQRLLSNSISNSTSVLCGSVVRDMNLGGDLLSTNTSFDSCSTSSVQPISKRTLDNHFLRPYLGPNLRQDKSTDGAYKWEGENFGKGTLFQFFDFSTGYQTYFDEGIRFLYSSFSHTIRFTNCIFTDIDGRDPDDKYRGTDGAAIVIRCPSALFVDKCQFVNCGGSMHGGAIDIVLEQEHSTASITSSSFEECWSKAGYPSSSAINFETKGVLTLTTSNFSNNPISDHNQIVCSEGIIVSNCLFNFNGSMFYSALYVDGDKSQVLFTSFSSDTQAELDVHFDYSSNYLGLFVGCFSNSDQARSLNFSTALNNNPDAERFSLRGGNYGIVEIDSGNVSLKPWNSQDNLNPTAAVVTSFSMTIKAGAECTVRMFQLATLDESSSIVFIQGTCSLDYVVVDQIDDLTVPLFSVTGTGSHLSIYECQITNIRNATANLIKATDGAEIELTNTLLTQITTTQSVISVQDCAAVDLWGTTITHVHHKEREGPAAVEVFRTASVSLKMKIRNCVSDVGNVGGIHLITTPTATHDISLICMSNAAAPGNPTHLLVEGLTEDKTRSLLRKCELYGTAPHFGWKNEDDSGTGFGTVATSYLTFTLTSSSVIQSPHLLIDNIHPSEFYLDEIFANLQAGGRVQVIPNLHFDVPLVQRPVTFTDHHLDWESDDGTLSHTNGVLQQDPTTAEESLFTLRTDSRVHLQSIAIQLDSQTTSPLVKVEAETNFLLTGDVIFGDAGQFHRPLLETSGAISINYCHFYGLSFNGRSCIEVSSGYFSIMGNAYPSQVTSVVNVSTTGKGAFLSSSSNDQGVTIDMVFFINCSAEAGGAVFIEDTRSLTVAASFRDCTARTDGGGMMIVDNTGSGDVHIDSSFINCQAQRGGGLFLRLSEGNYLPLGNMRGLDIFQRSYTYPAFDNCLAEQGAGVYIDGTMKGDDFYRYDVGFNNWRAEGLGTDIFFAKSVHFDNLSSKIKSMKEDVCSTSRQSTDLSKQCQVYFESSPSDSFDFSLPKFELSGSGTAVASPFTASQLHSFSEITPYLHLIDDRGRMINATVIVGSEFCIFERGFCSSQHISFIKDEQLGGSSVKVKRDSDAPLYDLVALELDADAVIEFHNLIFAIECAFQMLLVKHRSARGLFETCELLFDAGMELPLALFEVEDGTLSLTETLISVKGEEGTFTVNDFVLTAAPLILVAPTDSATSSPTVILDHVTLRRMPQAFEWWDQNSISSLANGSSGSPTSARRTYGLAFELSADSVIDTCCDAAIWKKGPIVSIDTFSRVECTRLAKTPIIAIHRSLGKMLERRQILERHRIFLLSEEYPEYKRETGRSGKTILHTRLTDGKNNPKTDLPEVELHDATVVRPLSTAPAFSSQNQPLITILRSRFVTNKTAPRRPLVLPVLLTHSPPLAHRPLPRCALVTVRIPLLCDGSDGVDPSGVAHPRSGHLSALLTFNFTNSHSLFAIPISQNRAHSFWKQFIRS</sequence>
<proteinExistence type="predicted"/>
<evidence type="ECO:0000313" key="2">
    <source>
        <dbReference type="Proteomes" id="UP001281761"/>
    </source>
</evidence>
<accession>A0ABQ9XUQ9</accession>
<dbReference type="Proteomes" id="UP001281761">
    <property type="component" value="Unassembled WGS sequence"/>
</dbReference>
<name>A0ABQ9XUQ9_9EUKA</name>
<dbReference type="InterPro" id="IPR011050">
    <property type="entry name" value="Pectin_lyase_fold/virulence"/>
</dbReference>
<dbReference type="EMBL" id="JARBJD010000069">
    <property type="protein sequence ID" value="KAK2955217.1"/>
    <property type="molecule type" value="Genomic_DNA"/>
</dbReference>
<dbReference type="SUPFAM" id="SSF51126">
    <property type="entry name" value="Pectin lyase-like"/>
    <property type="match status" value="1"/>
</dbReference>
<keyword evidence="2" id="KW-1185">Reference proteome</keyword>